<dbReference type="PANTHER" id="PTHR21137">
    <property type="entry name" value="ODORANT RECEPTOR"/>
    <property type="match status" value="1"/>
</dbReference>
<evidence type="ECO:0000256" key="2">
    <source>
        <dbReference type="ARBA" id="ARBA00022475"/>
    </source>
</evidence>
<protein>
    <recommendedName>
        <fullName evidence="10">Odorant receptor</fullName>
    </recommendedName>
</protein>
<keyword evidence="4 10" id="KW-0812">Transmembrane</keyword>
<evidence type="ECO:0000256" key="6">
    <source>
        <dbReference type="ARBA" id="ARBA00022989"/>
    </source>
</evidence>
<dbReference type="GO" id="GO:0004984">
    <property type="term" value="F:olfactory receptor activity"/>
    <property type="evidence" value="ECO:0007669"/>
    <property type="project" value="InterPro"/>
</dbReference>
<evidence type="ECO:0000256" key="4">
    <source>
        <dbReference type="ARBA" id="ARBA00022692"/>
    </source>
</evidence>
<evidence type="ECO:0000256" key="3">
    <source>
        <dbReference type="ARBA" id="ARBA00022606"/>
    </source>
</evidence>
<reference evidence="12" key="2">
    <citation type="submission" date="2025-08" db="UniProtKB">
        <authorList>
            <consortium name="RefSeq"/>
        </authorList>
    </citation>
    <scope>IDENTIFICATION</scope>
    <source>
        <strain evidence="12">MV-25-SWS-2005</strain>
        <tissue evidence="12">Whole body</tissue>
    </source>
</reference>
<dbReference type="GO" id="GO:0005549">
    <property type="term" value="F:odorant binding"/>
    <property type="evidence" value="ECO:0007669"/>
    <property type="project" value="InterPro"/>
</dbReference>
<feature type="transmembrane region" description="Helical" evidence="10">
    <location>
        <begin position="73"/>
        <end position="92"/>
    </location>
</feature>
<dbReference type="FunCoup" id="A0A6I8UPZ7">
    <property type="interactions" value="22"/>
</dbReference>
<name>A0A6I8UPZ7_DROPS</name>
<evidence type="ECO:0000256" key="8">
    <source>
        <dbReference type="ARBA" id="ARBA00023170"/>
    </source>
</evidence>
<keyword evidence="9 10" id="KW-0807">Transducer</keyword>
<keyword evidence="2" id="KW-1003">Cell membrane</keyword>
<keyword evidence="6 10" id="KW-1133">Transmembrane helix</keyword>
<keyword evidence="5 10" id="KW-0552">Olfaction</keyword>
<evidence type="ECO:0000256" key="10">
    <source>
        <dbReference type="RuleBase" id="RU351113"/>
    </source>
</evidence>
<reference evidence="11" key="1">
    <citation type="submission" date="2024-06" db="UniProtKB">
        <authorList>
            <consortium name="RefSeq"/>
        </authorList>
    </citation>
    <scope>NUCLEOTIDE SEQUENCE [LARGE SCALE GENOMIC DNA]</scope>
    <source>
        <strain evidence="11">MV2-25</strain>
    </source>
</reference>
<evidence type="ECO:0000313" key="12">
    <source>
        <dbReference type="RefSeq" id="XP_001358935.4"/>
    </source>
</evidence>
<evidence type="ECO:0000313" key="11">
    <source>
        <dbReference type="Proteomes" id="UP000001819"/>
    </source>
</evidence>
<dbReference type="InterPro" id="IPR004117">
    <property type="entry name" value="7tm6_olfct_rcpt"/>
</dbReference>
<keyword evidence="3 10" id="KW-0716">Sensory transduction</keyword>
<dbReference type="RefSeq" id="XP_001358935.4">
    <property type="nucleotide sequence ID" value="XM_001358898.4"/>
</dbReference>
<evidence type="ECO:0000256" key="7">
    <source>
        <dbReference type="ARBA" id="ARBA00023136"/>
    </source>
</evidence>
<dbReference type="InParanoid" id="A0A6I8UPZ7"/>
<dbReference type="GO" id="GO:0007165">
    <property type="term" value="P:signal transduction"/>
    <property type="evidence" value="ECO:0007669"/>
    <property type="project" value="UniProtKB-KW"/>
</dbReference>
<keyword evidence="8 10" id="KW-0675">Receptor</keyword>
<dbReference type="Proteomes" id="UP000001819">
    <property type="component" value="Chromosome 2"/>
</dbReference>
<evidence type="ECO:0000256" key="1">
    <source>
        <dbReference type="ARBA" id="ARBA00004651"/>
    </source>
</evidence>
<feature type="transmembrane region" description="Helical" evidence="10">
    <location>
        <begin position="138"/>
        <end position="157"/>
    </location>
</feature>
<accession>A0A6I8UPZ7</accession>
<comment type="similarity">
    <text evidence="10">Belongs to the insect chemoreceptor superfamily. Heteromeric odorant receptor channel (TC 1.A.69) family.</text>
</comment>
<keyword evidence="11" id="KW-1185">Reference proteome</keyword>
<feature type="transmembrane region" description="Helical" evidence="10">
    <location>
        <begin position="42"/>
        <end position="61"/>
    </location>
</feature>
<comment type="caution">
    <text evidence="10">Lacks conserved residue(s) required for the propagation of feature annotation.</text>
</comment>
<keyword evidence="7 10" id="KW-0472">Membrane</keyword>
<dbReference type="PANTHER" id="PTHR21137:SF35">
    <property type="entry name" value="ODORANT RECEPTOR 19A-RELATED"/>
    <property type="match status" value="1"/>
</dbReference>
<dbReference type="Pfam" id="PF02949">
    <property type="entry name" value="7tm_6"/>
    <property type="match status" value="1"/>
</dbReference>
<gene>
    <name evidence="12" type="primary">Or83c</name>
</gene>
<dbReference type="AlphaFoldDB" id="A0A6I8UPZ7"/>
<dbReference type="KEGG" id="dpo:4801917"/>
<comment type="subcellular location">
    <subcellularLocation>
        <location evidence="1 10">Cell membrane</location>
        <topology evidence="1 10">Multi-pass membrane protein</topology>
    </subcellularLocation>
</comment>
<feature type="transmembrane region" description="Helical" evidence="10">
    <location>
        <begin position="177"/>
        <end position="196"/>
    </location>
</feature>
<sequence>MSSPVAVNPAKRFRQLTKNINIWTNLLGVDVLAPKVKFNYRTWTTTFAIVNYTGFTIFSMVDNGGDWRVSLKASLMMGGLFHGLGKFLTCLLKQRTMKRLTFFACNIYEEYEGKSEVHYRTLDMNIDRLLGLMRGIRNGYMATFLLMTILPMAMLLYDGTRVTVMQYQIPGLPLENNVCYSITYLIQLVTIGVAGCGFYAGDLFVLLGLSQIFAFADILQLKVDDLNAALDRKSEARALVSLGATITGEERRQELLLDLIKWHQLFTNYCHTVNELYHDLIATQVLSMAVAVMLSFCIILTSFHMPSAIYFLVSAYSMSVYCVLGTKIEFAYDQVYESICSVSWQELSCDQRKLVGPMMREAQNPQSIKLLGILPLSVRTALQIIKLIYSLSMMMMQNRT</sequence>
<evidence type="ECO:0000256" key="9">
    <source>
        <dbReference type="ARBA" id="ARBA00023224"/>
    </source>
</evidence>
<organism evidence="11 12">
    <name type="scientific">Drosophila pseudoobscura pseudoobscura</name>
    <name type="common">Fruit fly</name>
    <dbReference type="NCBI Taxonomy" id="46245"/>
    <lineage>
        <taxon>Eukaryota</taxon>
        <taxon>Metazoa</taxon>
        <taxon>Ecdysozoa</taxon>
        <taxon>Arthropoda</taxon>
        <taxon>Hexapoda</taxon>
        <taxon>Insecta</taxon>
        <taxon>Pterygota</taxon>
        <taxon>Neoptera</taxon>
        <taxon>Endopterygota</taxon>
        <taxon>Diptera</taxon>
        <taxon>Brachycera</taxon>
        <taxon>Muscomorpha</taxon>
        <taxon>Ephydroidea</taxon>
        <taxon>Drosophilidae</taxon>
        <taxon>Drosophila</taxon>
        <taxon>Sophophora</taxon>
    </lineage>
</organism>
<feature type="transmembrane region" description="Helical" evidence="10">
    <location>
        <begin position="281"/>
        <end position="301"/>
    </location>
</feature>
<feature type="transmembrane region" description="Helical" evidence="10">
    <location>
        <begin position="308"/>
        <end position="328"/>
    </location>
</feature>
<proteinExistence type="inferred from homology"/>
<evidence type="ECO:0000256" key="5">
    <source>
        <dbReference type="ARBA" id="ARBA00022725"/>
    </source>
</evidence>
<dbReference type="GO" id="GO:0005886">
    <property type="term" value="C:plasma membrane"/>
    <property type="evidence" value="ECO:0007669"/>
    <property type="project" value="UniProtKB-SubCell"/>
</dbReference>